<gene>
    <name evidence="1" type="ORF">CR513_46087</name>
</gene>
<evidence type="ECO:0008006" key="3">
    <source>
        <dbReference type="Google" id="ProtNLM"/>
    </source>
</evidence>
<evidence type="ECO:0000313" key="1">
    <source>
        <dbReference type="EMBL" id="RDX74195.1"/>
    </source>
</evidence>
<keyword evidence="2" id="KW-1185">Reference proteome</keyword>
<reference evidence="1" key="1">
    <citation type="submission" date="2018-05" db="EMBL/GenBank/DDBJ databases">
        <title>Draft genome of Mucuna pruriens seed.</title>
        <authorList>
            <person name="Nnadi N.E."/>
            <person name="Vos R."/>
            <person name="Hasami M.H."/>
            <person name="Devisetty U.K."/>
            <person name="Aguiy J.C."/>
        </authorList>
    </citation>
    <scope>NUCLEOTIDE SEQUENCE [LARGE SCALE GENOMIC DNA]</scope>
    <source>
        <strain evidence="1">JCA_2017</strain>
    </source>
</reference>
<dbReference type="Proteomes" id="UP000257109">
    <property type="component" value="Unassembled WGS sequence"/>
</dbReference>
<feature type="non-terminal residue" evidence="1">
    <location>
        <position position="1"/>
    </location>
</feature>
<comment type="caution">
    <text evidence="1">The sequence shown here is derived from an EMBL/GenBank/DDBJ whole genome shotgun (WGS) entry which is preliminary data.</text>
</comment>
<dbReference type="STRING" id="157652.A0A371F7E6"/>
<name>A0A371F7E6_MUCPR</name>
<dbReference type="OrthoDB" id="418237at2759"/>
<dbReference type="EMBL" id="QJKJ01010255">
    <property type="protein sequence ID" value="RDX74195.1"/>
    <property type="molecule type" value="Genomic_DNA"/>
</dbReference>
<evidence type="ECO:0000313" key="2">
    <source>
        <dbReference type="Proteomes" id="UP000257109"/>
    </source>
</evidence>
<protein>
    <recommendedName>
        <fullName evidence="3">Reverse transcriptase Ty1/copia-type domain-containing protein</fullName>
    </recommendedName>
</protein>
<organism evidence="1 2">
    <name type="scientific">Mucuna pruriens</name>
    <name type="common">Velvet bean</name>
    <name type="synonym">Dolichos pruriens</name>
    <dbReference type="NCBI Taxonomy" id="157652"/>
    <lineage>
        <taxon>Eukaryota</taxon>
        <taxon>Viridiplantae</taxon>
        <taxon>Streptophyta</taxon>
        <taxon>Embryophyta</taxon>
        <taxon>Tracheophyta</taxon>
        <taxon>Spermatophyta</taxon>
        <taxon>Magnoliopsida</taxon>
        <taxon>eudicotyledons</taxon>
        <taxon>Gunneridae</taxon>
        <taxon>Pentapetalae</taxon>
        <taxon>rosids</taxon>
        <taxon>fabids</taxon>
        <taxon>Fabales</taxon>
        <taxon>Fabaceae</taxon>
        <taxon>Papilionoideae</taxon>
        <taxon>50 kb inversion clade</taxon>
        <taxon>NPAAA clade</taxon>
        <taxon>indigoferoid/millettioid clade</taxon>
        <taxon>Phaseoleae</taxon>
        <taxon>Mucuna</taxon>
    </lineage>
</organism>
<dbReference type="AlphaFoldDB" id="A0A371F7E6"/>
<feature type="non-terminal residue" evidence="1">
    <location>
        <position position="203"/>
    </location>
</feature>
<sequence>MKLKKALYVDHTLFIKHSLDSKCTLLLVYVDNMIIIDNDEIRKLTLKEKLTTQFEMKKLGKLKVIYFKQDIFIFERKYVLNLIKETGKLGRKTKKYLLKKTIRLIECEKSSTIEKSKYQRLIGKLLYLSYTRPNITYIVNTLAIKIYTNIDFTRLIVDRRSYFRILYVLRRKSIKYEEPIKLFCDNKSTINIVHNLVHNLVHH</sequence>
<accession>A0A371F7E6</accession>
<proteinExistence type="predicted"/>